<dbReference type="Proteomes" id="UP000828390">
    <property type="component" value="Unassembled WGS sequence"/>
</dbReference>
<evidence type="ECO:0000313" key="1">
    <source>
        <dbReference type="EMBL" id="KAH3852102.1"/>
    </source>
</evidence>
<accession>A0A9D4L7P9</accession>
<name>A0A9D4L7P9_DREPO</name>
<protein>
    <submittedName>
        <fullName evidence="1">Uncharacterized protein</fullName>
    </submittedName>
</protein>
<dbReference type="EMBL" id="JAIWYP010000003">
    <property type="protein sequence ID" value="KAH3852102.1"/>
    <property type="molecule type" value="Genomic_DNA"/>
</dbReference>
<evidence type="ECO:0000313" key="2">
    <source>
        <dbReference type="Proteomes" id="UP000828390"/>
    </source>
</evidence>
<dbReference type="AlphaFoldDB" id="A0A9D4L7P9"/>
<organism evidence="1 2">
    <name type="scientific">Dreissena polymorpha</name>
    <name type="common">Zebra mussel</name>
    <name type="synonym">Mytilus polymorpha</name>
    <dbReference type="NCBI Taxonomy" id="45954"/>
    <lineage>
        <taxon>Eukaryota</taxon>
        <taxon>Metazoa</taxon>
        <taxon>Spiralia</taxon>
        <taxon>Lophotrochozoa</taxon>
        <taxon>Mollusca</taxon>
        <taxon>Bivalvia</taxon>
        <taxon>Autobranchia</taxon>
        <taxon>Heteroconchia</taxon>
        <taxon>Euheterodonta</taxon>
        <taxon>Imparidentia</taxon>
        <taxon>Neoheterodontei</taxon>
        <taxon>Myida</taxon>
        <taxon>Dreissenoidea</taxon>
        <taxon>Dreissenidae</taxon>
        <taxon>Dreissena</taxon>
    </lineage>
</organism>
<reference evidence="1" key="1">
    <citation type="journal article" date="2019" name="bioRxiv">
        <title>The Genome of the Zebra Mussel, Dreissena polymorpha: A Resource for Invasive Species Research.</title>
        <authorList>
            <person name="McCartney M.A."/>
            <person name="Auch B."/>
            <person name="Kono T."/>
            <person name="Mallez S."/>
            <person name="Zhang Y."/>
            <person name="Obille A."/>
            <person name="Becker A."/>
            <person name="Abrahante J.E."/>
            <person name="Garbe J."/>
            <person name="Badalamenti J.P."/>
            <person name="Herman A."/>
            <person name="Mangelson H."/>
            <person name="Liachko I."/>
            <person name="Sullivan S."/>
            <person name="Sone E.D."/>
            <person name="Koren S."/>
            <person name="Silverstein K.A.T."/>
            <person name="Beckman K.B."/>
            <person name="Gohl D.M."/>
        </authorList>
    </citation>
    <scope>NUCLEOTIDE SEQUENCE</scope>
    <source>
        <strain evidence="1">Duluth1</strain>
        <tissue evidence="1">Whole animal</tissue>
    </source>
</reference>
<keyword evidence="2" id="KW-1185">Reference proteome</keyword>
<sequence length="203" mass="23125">MLHGCASATKKKLVRCAVERRGQKSADIPTNVDLEGDLKATEYYQQCVEGFRHRPAEFFPNMRGILIMLMAIPNGSRAGEFVQLRVCILPFHIFNPLIHSLITLCAYKSWLYIALQFRHVQHAQPFRSGLHCTVTIDAHKTATWGRYAYFHLQLEEMDLLCRFSEVAALIYFPTVPAQERADCQVFRRGTSHPTSTRAILISG</sequence>
<proteinExistence type="predicted"/>
<comment type="caution">
    <text evidence="1">The sequence shown here is derived from an EMBL/GenBank/DDBJ whole genome shotgun (WGS) entry which is preliminary data.</text>
</comment>
<gene>
    <name evidence="1" type="ORF">DPMN_094599</name>
</gene>
<reference evidence="1" key="2">
    <citation type="submission" date="2020-11" db="EMBL/GenBank/DDBJ databases">
        <authorList>
            <person name="McCartney M.A."/>
            <person name="Auch B."/>
            <person name="Kono T."/>
            <person name="Mallez S."/>
            <person name="Becker A."/>
            <person name="Gohl D.M."/>
            <person name="Silverstein K.A.T."/>
            <person name="Koren S."/>
            <person name="Bechman K.B."/>
            <person name="Herman A."/>
            <person name="Abrahante J.E."/>
            <person name="Garbe J."/>
        </authorList>
    </citation>
    <scope>NUCLEOTIDE SEQUENCE</scope>
    <source>
        <strain evidence="1">Duluth1</strain>
        <tissue evidence="1">Whole animal</tissue>
    </source>
</reference>